<dbReference type="InterPro" id="IPR017351">
    <property type="entry name" value="PINCH-1-4-like"/>
</dbReference>
<feature type="domain" description="LIM zinc-binding" evidence="5">
    <location>
        <begin position="93"/>
        <end position="149"/>
    </location>
</feature>
<evidence type="ECO:0000256" key="2">
    <source>
        <dbReference type="ARBA" id="ARBA00022833"/>
    </source>
</evidence>
<dbReference type="Gene3D" id="2.10.110.10">
    <property type="entry name" value="Cysteine Rich Protein"/>
    <property type="match status" value="2"/>
</dbReference>
<comment type="caution">
    <text evidence="6">The sequence shown here is derived from an EMBL/GenBank/DDBJ whole genome shotgun (WGS) entry which is preliminary data.</text>
</comment>
<evidence type="ECO:0000313" key="6">
    <source>
        <dbReference type="EMBL" id="KRZ19086.1"/>
    </source>
</evidence>
<gene>
    <name evidence="6" type="primary">LDB3</name>
    <name evidence="6" type="ORF">T11_8270</name>
</gene>
<evidence type="ECO:0000313" key="7">
    <source>
        <dbReference type="Proteomes" id="UP000055024"/>
    </source>
</evidence>
<dbReference type="SUPFAM" id="SSF57716">
    <property type="entry name" value="Glucocorticoid receptor-like (DNA-binding domain)"/>
    <property type="match status" value="1"/>
</dbReference>
<keyword evidence="2 4" id="KW-0862">Zinc</keyword>
<protein>
    <submittedName>
        <fullName evidence="6">LIM domain-binding protein 3</fullName>
    </submittedName>
</protein>
<evidence type="ECO:0000259" key="5">
    <source>
        <dbReference type="PROSITE" id="PS50023"/>
    </source>
</evidence>
<dbReference type="InterPro" id="IPR001781">
    <property type="entry name" value="Znf_LIM"/>
</dbReference>
<keyword evidence="1 4" id="KW-0479">Metal-binding</keyword>
<dbReference type="Pfam" id="PF00412">
    <property type="entry name" value="LIM"/>
    <property type="match status" value="2"/>
</dbReference>
<dbReference type="CDD" id="cd08368">
    <property type="entry name" value="LIM"/>
    <property type="match status" value="2"/>
</dbReference>
<dbReference type="PROSITE" id="PS50023">
    <property type="entry name" value="LIM_DOMAIN_2"/>
    <property type="match status" value="1"/>
</dbReference>
<name>A0A0V1I8B9_9BILA</name>
<sequence>MQINFDKKKEKIAKRKTEIAASTIMTDDECNDGESCAKCNYEISSSAAALMLNNVYHPEHVLCSKCEKCLDGFSMFVKKNNEPICLLCHKSTSVCKACNLALDDDDVIFEMGEKWHRSCFVCAACKQPFMNFVYFIQNCKPYCLKHSQN</sequence>
<evidence type="ECO:0000256" key="4">
    <source>
        <dbReference type="PROSITE-ProRule" id="PRU00125"/>
    </source>
</evidence>
<dbReference type="SMART" id="SM00132">
    <property type="entry name" value="LIM"/>
    <property type="match status" value="2"/>
</dbReference>
<evidence type="ECO:0000256" key="1">
    <source>
        <dbReference type="ARBA" id="ARBA00022723"/>
    </source>
</evidence>
<reference evidence="6 7" key="1">
    <citation type="submission" date="2015-01" db="EMBL/GenBank/DDBJ databases">
        <title>Evolution of Trichinella species and genotypes.</title>
        <authorList>
            <person name="Korhonen P.K."/>
            <person name="Edoardo P."/>
            <person name="Giuseppe L.R."/>
            <person name="Gasser R.B."/>
        </authorList>
    </citation>
    <scope>NUCLEOTIDE SEQUENCE [LARGE SCALE GENOMIC DNA]</scope>
    <source>
        <strain evidence="6">ISS1029</strain>
    </source>
</reference>
<accession>A0A0V1I8B9</accession>
<dbReference type="AlphaFoldDB" id="A0A0V1I8B9"/>
<dbReference type="STRING" id="268475.A0A0V1I8B9"/>
<dbReference type="PANTHER" id="PTHR24210">
    <property type="entry name" value="LIM DOMAIN-CONTAINING PROTEIN"/>
    <property type="match status" value="1"/>
</dbReference>
<dbReference type="PROSITE" id="PS00478">
    <property type="entry name" value="LIM_DOMAIN_1"/>
    <property type="match status" value="1"/>
</dbReference>
<dbReference type="GO" id="GO:0046872">
    <property type="term" value="F:metal ion binding"/>
    <property type="evidence" value="ECO:0007669"/>
    <property type="project" value="UniProtKB-KW"/>
</dbReference>
<keyword evidence="7" id="KW-1185">Reference proteome</keyword>
<dbReference type="Proteomes" id="UP000055024">
    <property type="component" value="Unassembled WGS sequence"/>
</dbReference>
<organism evidence="6 7">
    <name type="scientific">Trichinella zimbabwensis</name>
    <dbReference type="NCBI Taxonomy" id="268475"/>
    <lineage>
        <taxon>Eukaryota</taxon>
        <taxon>Metazoa</taxon>
        <taxon>Ecdysozoa</taxon>
        <taxon>Nematoda</taxon>
        <taxon>Enoplea</taxon>
        <taxon>Dorylaimia</taxon>
        <taxon>Trichinellida</taxon>
        <taxon>Trichinellidae</taxon>
        <taxon>Trichinella</taxon>
    </lineage>
</organism>
<evidence type="ECO:0000256" key="3">
    <source>
        <dbReference type="ARBA" id="ARBA00023038"/>
    </source>
</evidence>
<keyword evidence="3 4" id="KW-0440">LIM domain</keyword>
<proteinExistence type="predicted"/>
<dbReference type="EMBL" id="JYDP01000001">
    <property type="protein sequence ID" value="KRZ19086.1"/>
    <property type="molecule type" value="Genomic_DNA"/>
</dbReference>
<dbReference type="OrthoDB" id="9909019at2759"/>
<dbReference type="PANTHER" id="PTHR24210:SF0">
    <property type="entry name" value="LIM DOMAIN-CONTAINING PROTEIN"/>
    <property type="match status" value="1"/>
</dbReference>